<evidence type="ECO:0000256" key="12">
    <source>
        <dbReference type="HAMAP-Rule" id="MF_00662"/>
    </source>
</evidence>
<keyword evidence="5 12" id="KW-0443">Lipid metabolism</keyword>
<evidence type="ECO:0000256" key="10">
    <source>
        <dbReference type="ARBA" id="ARBA00023264"/>
    </source>
</evidence>
<comment type="pathway">
    <text evidence="12">Phospholipid metabolism; phosphatidylethanolamine biosynthesis; phosphatidylethanolamine from CDP-diacylglycerol: step 2/2.</text>
</comment>
<feature type="modified residue" description="Pyruvic acid (Ser); by autocatalysis" evidence="12">
    <location>
        <position position="252"/>
    </location>
</feature>
<dbReference type="GO" id="GO:0004609">
    <property type="term" value="F:phosphatidylserine decarboxylase activity"/>
    <property type="evidence" value="ECO:0007669"/>
    <property type="project" value="UniProtKB-EC"/>
</dbReference>
<evidence type="ECO:0000256" key="7">
    <source>
        <dbReference type="ARBA" id="ARBA00023145"/>
    </source>
</evidence>
<evidence type="ECO:0000256" key="8">
    <source>
        <dbReference type="ARBA" id="ARBA00023209"/>
    </source>
</evidence>
<dbReference type="Pfam" id="PF02666">
    <property type="entry name" value="PS_Dcarbxylase"/>
    <property type="match status" value="1"/>
</dbReference>
<keyword evidence="9 12" id="KW-0456">Lyase</keyword>
<comment type="subunit">
    <text evidence="12">Heterodimer of a large membrane-associated beta subunit and a small pyruvoyl-containing alpha subunit.</text>
</comment>
<dbReference type="NCBIfam" id="TIGR00163">
    <property type="entry name" value="PS_decarb"/>
    <property type="match status" value="1"/>
</dbReference>
<dbReference type="HAMAP" id="MF_00662">
    <property type="entry name" value="PS_decarb_PSD_B_type1"/>
    <property type="match status" value="1"/>
</dbReference>
<sequence>MKDALFIASQYLMPQHTLSRLAGKLANCENQTVKSRFIQWFAKRYGVDMSEAEREALDSYAHFNDFFTRALKPGARPIDAAPGSIVCPADGSISQIGDIADGRIFQAKGQMYSALELLGGDEALAREFDEGSFATVYLSPKDYHRVHMPLGGQLRQMTVVPGELFSVNEVTAQKVPRLFARNERVVTVFDTEAGPMAVVLVGAVIVAGIETVWSGEVAPLRRRIATTRYGAEANPQIKLAKGAEMGRFKLGSTAIVLFAKDQVNWRESFEAGTATRMGEALGDIAGSNS</sequence>
<dbReference type="PANTHER" id="PTHR10067:SF6">
    <property type="entry name" value="PHOSPHATIDYLSERINE DECARBOXYLASE PROENZYME, MITOCHONDRIAL"/>
    <property type="match status" value="1"/>
</dbReference>
<feature type="site" description="Cleavage (non-hydrolytic); by autocatalysis" evidence="12">
    <location>
        <begin position="251"/>
        <end position="252"/>
    </location>
</feature>
<feature type="active site" description="Charge relay system; for autoendoproteolytic cleavage activity" evidence="12">
    <location>
        <position position="252"/>
    </location>
</feature>
<comment type="subcellular location">
    <subcellularLocation>
        <location evidence="12">Cell membrane</location>
        <topology evidence="12">Peripheral membrane protein</topology>
    </subcellularLocation>
</comment>
<comment type="function">
    <text evidence="12">Catalyzes the formation of phosphatidylethanolamine (PtdEtn) from phosphatidylserine (PtdSer).</text>
</comment>
<keyword evidence="14" id="KW-1185">Reference proteome</keyword>
<comment type="caution">
    <text evidence="13">The sequence shown here is derived from an EMBL/GenBank/DDBJ whole genome shotgun (WGS) entry which is preliminary data.</text>
</comment>
<feature type="active site" description="Schiff-base intermediate with substrate; via pyruvic acid; for decarboxylase activity" evidence="12">
    <location>
        <position position="252"/>
    </location>
</feature>
<organism evidence="13 14">
    <name type="scientific">Gilvimarinus algae</name>
    <dbReference type="NCBI Taxonomy" id="3058037"/>
    <lineage>
        <taxon>Bacteria</taxon>
        <taxon>Pseudomonadati</taxon>
        <taxon>Pseudomonadota</taxon>
        <taxon>Gammaproteobacteria</taxon>
        <taxon>Cellvibrionales</taxon>
        <taxon>Cellvibrionaceae</taxon>
        <taxon>Gilvimarinus</taxon>
    </lineage>
</organism>
<evidence type="ECO:0000256" key="11">
    <source>
        <dbReference type="ARBA" id="ARBA00023317"/>
    </source>
</evidence>
<dbReference type="InterPro" id="IPR003817">
    <property type="entry name" value="PS_Dcarbxylase"/>
</dbReference>
<protein>
    <recommendedName>
        <fullName evidence="12">Phosphatidylserine decarboxylase proenzyme</fullName>
        <ecNumber evidence="12">4.1.1.65</ecNumber>
    </recommendedName>
    <component>
        <recommendedName>
            <fullName evidence="12">Phosphatidylserine decarboxylase alpha chain</fullName>
        </recommendedName>
    </component>
    <component>
        <recommendedName>
            <fullName evidence="12">Phosphatidylserine decarboxylase beta chain</fullName>
        </recommendedName>
    </component>
</protein>
<proteinExistence type="inferred from homology"/>
<dbReference type="InterPro" id="IPR033177">
    <property type="entry name" value="PSD-B"/>
</dbReference>
<keyword evidence="10 12" id="KW-1208">Phospholipid metabolism</keyword>
<dbReference type="RefSeq" id="WP_302711169.1">
    <property type="nucleotide sequence ID" value="NZ_JAULRT010000032.1"/>
</dbReference>
<keyword evidence="2 12" id="KW-1003">Cell membrane</keyword>
<keyword evidence="8 12" id="KW-0594">Phospholipid biosynthesis</keyword>
<comment type="similarity">
    <text evidence="12">Belongs to the phosphatidylserine decarboxylase family. PSD-B subfamily. Prokaryotic type I sub-subfamily.</text>
</comment>
<evidence type="ECO:0000313" key="13">
    <source>
        <dbReference type="EMBL" id="MDO3381045.1"/>
    </source>
</evidence>
<comment type="catalytic activity">
    <reaction evidence="12">
        <text>a 1,2-diacyl-sn-glycero-3-phospho-L-serine + H(+) = a 1,2-diacyl-sn-glycero-3-phosphoethanolamine + CO2</text>
        <dbReference type="Rhea" id="RHEA:20828"/>
        <dbReference type="ChEBI" id="CHEBI:15378"/>
        <dbReference type="ChEBI" id="CHEBI:16526"/>
        <dbReference type="ChEBI" id="CHEBI:57262"/>
        <dbReference type="ChEBI" id="CHEBI:64612"/>
        <dbReference type="EC" id="4.1.1.65"/>
    </reaction>
</comment>
<keyword evidence="6 12" id="KW-0472">Membrane</keyword>
<evidence type="ECO:0000256" key="3">
    <source>
        <dbReference type="ARBA" id="ARBA00022516"/>
    </source>
</evidence>
<dbReference type="PANTHER" id="PTHR10067">
    <property type="entry name" value="PHOSPHATIDYLSERINE DECARBOXYLASE"/>
    <property type="match status" value="1"/>
</dbReference>
<reference evidence="13" key="1">
    <citation type="submission" date="2023-07" db="EMBL/GenBank/DDBJ databases">
        <title>Gilvimarinus algae sp. nov., isolated from the surface of Kelp.</title>
        <authorList>
            <person name="Sun Y.Y."/>
            <person name="Gong Y."/>
            <person name="Du Z.J."/>
        </authorList>
    </citation>
    <scope>NUCLEOTIDE SEQUENCE</scope>
    <source>
        <strain evidence="13">SDUM040014</strain>
    </source>
</reference>
<dbReference type="InterPro" id="IPR033178">
    <property type="entry name" value="PSD_type1_pro"/>
</dbReference>
<comment type="cofactor">
    <cofactor evidence="12">
        <name>pyruvate</name>
        <dbReference type="ChEBI" id="CHEBI:15361"/>
    </cofactor>
    <text evidence="12">Binds 1 pyruvoyl group covalently per subunit.</text>
</comment>
<feature type="active site" description="Charge relay system; for autoendoproteolytic cleavage activity" evidence="12">
    <location>
        <position position="147"/>
    </location>
</feature>
<dbReference type="EMBL" id="JAULRT010000032">
    <property type="protein sequence ID" value="MDO3381045.1"/>
    <property type="molecule type" value="Genomic_DNA"/>
</dbReference>
<keyword evidence="4 12" id="KW-0210">Decarboxylase</keyword>
<evidence type="ECO:0000256" key="1">
    <source>
        <dbReference type="ARBA" id="ARBA00005189"/>
    </source>
</evidence>
<feature type="active site" description="Charge relay system; for autoendoproteolytic cleavage activity" evidence="12">
    <location>
        <position position="90"/>
    </location>
</feature>
<keyword evidence="11 12" id="KW-0670">Pyruvate</keyword>
<evidence type="ECO:0000256" key="4">
    <source>
        <dbReference type="ARBA" id="ARBA00022793"/>
    </source>
</evidence>
<feature type="chain" id="PRO_5044899742" description="Phosphatidylserine decarboxylase beta chain" evidence="12">
    <location>
        <begin position="1"/>
        <end position="251"/>
    </location>
</feature>
<evidence type="ECO:0000256" key="6">
    <source>
        <dbReference type="ARBA" id="ARBA00023136"/>
    </source>
</evidence>
<dbReference type="Proteomes" id="UP001168380">
    <property type="component" value="Unassembled WGS sequence"/>
</dbReference>
<accession>A0ABT8TAV8</accession>
<evidence type="ECO:0000313" key="14">
    <source>
        <dbReference type="Proteomes" id="UP001168380"/>
    </source>
</evidence>
<keyword evidence="7 12" id="KW-0865">Zymogen</keyword>
<dbReference type="EC" id="4.1.1.65" evidence="12"/>
<comment type="pathway">
    <text evidence="1">Lipid metabolism.</text>
</comment>
<evidence type="ECO:0000256" key="5">
    <source>
        <dbReference type="ARBA" id="ARBA00023098"/>
    </source>
</evidence>
<name>A0ABT8TAV8_9GAMM</name>
<comment type="PTM">
    <text evidence="12">Is synthesized initially as an inactive proenzyme. Formation of the active enzyme involves a self-maturation process in which the active site pyruvoyl group is generated from an internal serine residue via an autocatalytic post-translational modification. Two non-identical subunits are generated from the proenzyme in this reaction, and the pyruvate is formed at the N-terminus of the alpha chain, which is derived from the carboxyl end of the proenzyme. The autoendoproteolytic cleavage occurs by a canonical serine protease mechanism, in which the side chain hydroxyl group of the serine supplies its oxygen atom to form the C-terminus of the beta chain, while the remainder of the serine residue undergoes an oxidative deamination to produce ammonia and the pyruvoyl prosthetic group on the alpha chain. During this reaction, the Ser that is part of the protease active site of the proenzyme becomes the pyruvoyl prosthetic group, which constitutes an essential element of the active site of the mature decarboxylase.</text>
</comment>
<keyword evidence="3 12" id="KW-0444">Lipid biosynthesis</keyword>
<feature type="chain" id="PRO_5044899741" description="Phosphatidylserine decarboxylase alpha chain" evidence="12">
    <location>
        <begin position="252"/>
        <end position="289"/>
    </location>
</feature>
<gene>
    <name evidence="13" type="primary">asd</name>
    <name evidence="12" type="synonym">psd</name>
    <name evidence="13" type="ORF">QWI16_02595</name>
</gene>
<evidence type="ECO:0000256" key="2">
    <source>
        <dbReference type="ARBA" id="ARBA00022475"/>
    </source>
</evidence>
<evidence type="ECO:0000256" key="9">
    <source>
        <dbReference type="ARBA" id="ARBA00023239"/>
    </source>
</evidence>